<dbReference type="GO" id="GO:0005840">
    <property type="term" value="C:ribosome"/>
    <property type="evidence" value="ECO:0007669"/>
    <property type="project" value="UniProtKB-KW"/>
</dbReference>
<evidence type="ECO:0000256" key="2">
    <source>
        <dbReference type="ARBA" id="ARBA00006136"/>
    </source>
</evidence>
<keyword evidence="5" id="KW-0689">Ribosomal protein</keyword>
<organism evidence="11 12">
    <name type="scientific">Parastrongyloides trichosuri</name>
    <name type="common">Possum-specific nematode worm</name>
    <dbReference type="NCBI Taxonomy" id="131310"/>
    <lineage>
        <taxon>Eukaryota</taxon>
        <taxon>Metazoa</taxon>
        <taxon>Ecdysozoa</taxon>
        <taxon>Nematoda</taxon>
        <taxon>Chromadorea</taxon>
        <taxon>Rhabditida</taxon>
        <taxon>Tylenchina</taxon>
        <taxon>Panagrolaimomorpha</taxon>
        <taxon>Strongyloidoidea</taxon>
        <taxon>Strongyloididae</taxon>
        <taxon>Parastrongyloides</taxon>
    </lineage>
</organism>
<evidence type="ECO:0000256" key="8">
    <source>
        <dbReference type="ARBA" id="ARBA00032055"/>
    </source>
</evidence>
<keyword evidence="4" id="KW-0809">Transit peptide</keyword>
<dbReference type="STRING" id="131310.A0A0N4ZT00"/>
<dbReference type="PANTHER" id="PTHR13329">
    <property type="entry name" value="MITOCHONDRIAL RIBOSOMAL PROTEIN S18B"/>
    <property type="match status" value="1"/>
</dbReference>
<evidence type="ECO:0000313" key="11">
    <source>
        <dbReference type="Proteomes" id="UP000038045"/>
    </source>
</evidence>
<accession>A0A0N4ZT00</accession>
<reference evidence="12" key="1">
    <citation type="submission" date="2017-02" db="UniProtKB">
        <authorList>
            <consortium name="WormBaseParasite"/>
        </authorList>
    </citation>
    <scope>IDENTIFICATION</scope>
</reference>
<dbReference type="InterPro" id="IPR040054">
    <property type="entry name" value="MRPS18B"/>
</dbReference>
<evidence type="ECO:0000256" key="9">
    <source>
        <dbReference type="ARBA" id="ARBA00035130"/>
    </source>
</evidence>
<evidence type="ECO:0000256" key="6">
    <source>
        <dbReference type="ARBA" id="ARBA00023128"/>
    </source>
</evidence>
<evidence type="ECO:0000256" key="5">
    <source>
        <dbReference type="ARBA" id="ARBA00022980"/>
    </source>
</evidence>
<protein>
    <recommendedName>
        <fullName evidence="9">Small ribosomal subunit protein mS40</fullName>
    </recommendedName>
    <alternativeName>
        <fullName evidence="8">28S ribosomal protein S18-2, mitochondrial</fullName>
    </alternativeName>
    <alternativeName>
        <fullName evidence="10">28S ribosomal protein S18b, mitochondrial</fullName>
    </alternativeName>
</protein>
<dbReference type="GO" id="GO:1990904">
    <property type="term" value="C:ribonucleoprotein complex"/>
    <property type="evidence" value="ECO:0007669"/>
    <property type="project" value="UniProtKB-KW"/>
</dbReference>
<dbReference type="Gene3D" id="4.10.640.10">
    <property type="entry name" value="Ribosomal protein S18"/>
    <property type="match status" value="1"/>
</dbReference>
<evidence type="ECO:0000256" key="10">
    <source>
        <dbReference type="ARBA" id="ARBA00035515"/>
    </source>
</evidence>
<dbReference type="GO" id="GO:0005739">
    <property type="term" value="C:mitochondrion"/>
    <property type="evidence" value="ECO:0007669"/>
    <property type="project" value="UniProtKB-SubCell"/>
</dbReference>
<comment type="similarity">
    <text evidence="2">Belongs to the bacterial ribosomal protein bS18 family. Mitochondrion-specific ribosomal protein mS40 subfamily.</text>
</comment>
<keyword evidence="11" id="KW-1185">Reference proteome</keyword>
<dbReference type="GO" id="GO:0003735">
    <property type="term" value="F:structural constituent of ribosome"/>
    <property type="evidence" value="ECO:0007669"/>
    <property type="project" value="InterPro"/>
</dbReference>
<evidence type="ECO:0000256" key="4">
    <source>
        <dbReference type="ARBA" id="ARBA00022946"/>
    </source>
</evidence>
<dbReference type="AlphaFoldDB" id="A0A0N4ZT00"/>
<dbReference type="InterPro" id="IPR001648">
    <property type="entry name" value="Ribosomal_bS18"/>
</dbReference>
<evidence type="ECO:0000256" key="3">
    <source>
        <dbReference type="ARBA" id="ARBA00022553"/>
    </source>
</evidence>
<comment type="subcellular location">
    <subcellularLocation>
        <location evidence="1">Mitochondrion</location>
    </subcellularLocation>
</comment>
<sequence>MFMLKKISSVITSNNIRLITSVRYCSNDETVGWAYNNIEKKKKLFKPKHTIEEQISYMKSKTYEDTYKGLPIFKWYKRNVRGQEVTQSKPRLFCIDKEGKFNVNHACPVCRDEYLFFDYRNPSLIEQFLATGTDQVIPILKTGLCREQYNQLKAQLLKAKEHGTITFTIDFRHFDYKEWYPNLDVSHLTKDYKSGNLRDVSMNDIHPEPLVSFPVHKKDLNTNWDEWWIRHDKFSRKAK</sequence>
<dbReference type="GO" id="GO:0032543">
    <property type="term" value="P:mitochondrial translation"/>
    <property type="evidence" value="ECO:0007669"/>
    <property type="project" value="InterPro"/>
</dbReference>
<dbReference type="WBParaSite" id="PTRK_0001163200.1">
    <property type="protein sequence ID" value="PTRK_0001163200.1"/>
    <property type="gene ID" value="PTRK_0001163200"/>
</dbReference>
<dbReference type="Proteomes" id="UP000038045">
    <property type="component" value="Unplaced"/>
</dbReference>
<keyword evidence="3" id="KW-0597">Phosphoprotein</keyword>
<keyword evidence="7" id="KW-0687">Ribonucleoprotein</keyword>
<evidence type="ECO:0000256" key="7">
    <source>
        <dbReference type="ARBA" id="ARBA00023274"/>
    </source>
</evidence>
<evidence type="ECO:0000256" key="1">
    <source>
        <dbReference type="ARBA" id="ARBA00004173"/>
    </source>
</evidence>
<dbReference type="PANTHER" id="PTHR13329:SF2">
    <property type="entry name" value="SMALL RIBOSOMAL SUBUNIT PROTEIN MS40"/>
    <property type="match status" value="1"/>
</dbReference>
<dbReference type="InterPro" id="IPR036870">
    <property type="entry name" value="Ribosomal_bS18_sf"/>
</dbReference>
<name>A0A0N4ZT00_PARTI</name>
<dbReference type="SUPFAM" id="SSF46911">
    <property type="entry name" value="Ribosomal protein S18"/>
    <property type="match status" value="1"/>
</dbReference>
<evidence type="ECO:0000313" key="12">
    <source>
        <dbReference type="WBParaSite" id="PTRK_0001163200.1"/>
    </source>
</evidence>
<dbReference type="Pfam" id="PF01084">
    <property type="entry name" value="Ribosomal_S18"/>
    <property type="match status" value="1"/>
</dbReference>
<proteinExistence type="inferred from homology"/>
<keyword evidence="6" id="KW-0496">Mitochondrion</keyword>